<dbReference type="InterPro" id="IPR036098">
    <property type="entry name" value="Thymidylate_synthase_ThyX_sf"/>
</dbReference>
<dbReference type="SUPFAM" id="SSF69796">
    <property type="entry name" value="Thymidylate synthase-complementing protein Thy1"/>
    <property type="match status" value="1"/>
</dbReference>
<reference evidence="1 2" key="1">
    <citation type="submission" date="2016-04" db="EMBL/GenBank/DDBJ databases">
        <title>Genome analysis of Thermosulfurimonas dismutans, the first thermophilic sulfur-disproportionating bacterium of the phylum Thermodesulfobacteria.</title>
        <authorList>
            <person name="Mardanov A.V."/>
            <person name="Beletsky A.V."/>
            <person name="Kadnikov V.V."/>
            <person name="Slobodkin A.I."/>
            <person name="Ravin N.V."/>
        </authorList>
    </citation>
    <scope>NUCLEOTIDE SEQUENCE [LARGE SCALE GENOMIC DNA]</scope>
    <source>
        <strain evidence="1 2">S95</strain>
    </source>
</reference>
<dbReference type="GO" id="GO:0050797">
    <property type="term" value="F:thymidylate synthase (FAD) activity"/>
    <property type="evidence" value="ECO:0007669"/>
    <property type="project" value="InterPro"/>
</dbReference>
<dbReference type="GO" id="GO:0050660">
    <property type="term" value="F:flavin adenine dinucleotide binding"/>
    <property type="evidence" value="ECO:0007669"/>
    <property type="project" value="InterPro"/>
</dbReference>
<dbReference type="OrthoDB" id="9780625at2"/>
<dbReference type="RefSeq" id="WP_068668296.1">
    <property type="nucleotide sequence ID" value="NZ_LWLG01000001.1"/>
</dbReference>
<dbReference type="Gene3D" id="3.30.1360.170">
    <property type="match status" value="1"/>
</dbReference>
<proteinExistence type="predicted"/>
<evidence type="ECO:0000313" key="1">
    <source>
        <dbReference type="EMBL" id="OAQ21634.1"/>
    </source>
</evidence>
<accession>A0A179D6B3</accession>
<comment type="caution">
    <text evidence="1">The sequence shown here is derived from an EMBL/GenBank/DDBJ whole genome shotgun (WGS) entry which is preliminary data.</text>
</comment>
<name>A0A179D6B3_9BACT</name>
<gene>
    <name evidence="1" type="ORF">TDIS_0152</name>
</gene>
<dbReference type="PANTHER" id="PTHR34934:SF1">
    <property type="entry name" value="FLAVIN-DEPENDENT THYMIDYLATE SYNTHASE"/>
    <property type="match status" value="1"/>
</dbReference>
<dbReference type="GO" id="GO:0006231">
    <property type="term" value="P:dTMP biosynthetic process"/>
    <property type="evidence" value="ECO:0007669"/>
    <property type="project" value="InterPro"/>
</dbReference>
<dbReference type="CDD" id="cd20175">
    <property type="entry name" value="ThyX"/>
    <property type="match status" value="1"/>
</dbReference>
<dbReference type="PROSITE" id="PS51331">
    <property type="entry name" value="THYX"/>
    <property type="match status" value="1"/>
</dbReference>
<keyword evidence="2" id="KW-1185">Reference proteome</keyword>
<dbReference type="Pfam" id="PF02511">
    <property type="entry name" value="Thy1"/>
    <property type="match status" value="1"/>
</dbReference>
<dbReference type="GO" id="GO:0004799">
    <property type="term" value="F:thymidylate synthase activity"/>
    <property type="evidence" value="ECO:0007669"/>
    <property type="project" value="TreeGrafter"/>
</dbReference>
<dbReference type="PANTHER" id="PTHR34934">
    <property type="entry name" value="FLAVIN-DEPENDENT THYMIDYLATE SYNTHASE"/>
    <property type="match status" value="1"/>
</dbReference>
<dbReference type="STRING" id="999894.TDIS_0152"/>
<dbReference type="GO" id="GO:0070402">
    <property type="term" value="F:NADPH binding"/>
    <property type="evidence" value="ECO:0007669"/>
    <property type="project" value="TreeGrafter"/>
</dbReference>
<evidence type="ECO:0008006" key="3">
    <source>
        <dbReference type="Google" id="ProtNLM"/>
    </source>
</evidence>
<dbReference type="EMBL" id="LWLG01000001">
    <property type="protein sequence ID" value="OAQ21634.1"/>
    <property type="molecule type" value="Genomic_DNA"/>
</dbReference>
<dbReference type="InterPro" id="IPR003669">
    <property type="entry name" value="Thymidylate_synthase_ThyX"/>
</dbReference>
<evidence type="ECO:0000313" key="2">
    <source>
        <dbReference type="Proteomes" id="UP000078390"/>
    </source>
</evidence>
<dbReference type="AlphaFoldDB" id="A0A179D6B3"/>
<protein>
    <recommendedName>
        <fullName evidence="3">Thymidylate synthase thyX</fullName>
    </recommendedName>
</protein>
<dbReference type="Proteomes" id="UP000078390">
    <property type="component" value="Unassembled WGS sequence"/>
</dbReference>
<organism evidence="1 2">
    <name type="scientific">Thermosulfurimonas dismutans</name>
    <dbReference type="NCBI Taxonomy" id="999894"/>
    <lineage>
        <taxon>Bacteria</taxon>
        <taxon>Pseudomonadati</taxon>
        <taxon>Thermodesulfobacteriota</taxon>
        <taxon>Thermodesulfobacteria</taxon>
        <taxon>Thermodesulfobacteriales</taxon>
        <taxon>Thermodesulfobacteriaceae</taxon>
        <taxon>Thermosulfurimonas</taxon>
    </lineage>
</organism>
<sequence length="322" mass="37301">MKDLRAVYYSKQKALIHEIFQELGGEAFRKTLFLSFLGARICYAETPPLSLFAEERFRDPEKLKAFFLRLKSAGHGSVFAHSPLIWEFKSGDPDPELLASLYKAWFDPESRKLQLNLRHFAEVMEDGDFEALIGPGVMDESFLEFEAWYLEGAELKLIFSGALKDLLPRFENLRETDLLATRRVTVIRVPETEPFGWYAVIVEGFSRIFSHQFVRHTWLNFNQRSHRYTSVDQFVIPPSFEKAPEARELYREEIERGLSAYRALISSGVKKEDARFLTPQGASTTVLATGPYFVWKDFVEKRAHPKAQWEIRLLAEALKSYL</sequence>